<organism evidence="3 4">
    <name type="scientific">Nocardioides massiliensis</name>
    <dbReference type="NCBI Taxonomy" id="1325935"/>
    <lineage>
        <taxon>Bacteria</taxon>
        <taxon>Bacillati</taxon>
        <taxon>Actinomycetota</taxon>
        <taxon>Actinomycetes</taxon>
        <taxon>Propionibacteriales</taxon>
        <taxon>Nocardioidaceae</taxon>
        <taxon>Nocardioides</taxon>
    </lineage>
</organism>
<dbReference type="InterPro" id="IPR021202">
    <property type="entry name" value="Rv3654c-like"/>
</dbReference>
<evidence type="ECO:0000313" key="4">
    <source>
        <dbReference type="Proteomes" id="UP001240447"/>
    </source>
</evidence>
<protein>
    <submittedName>
        <fullName evidence="3">Secretion/DNA translocation related TadE-like protein</fullName>
    </submittedName>
</protein>
<sequence>MTTLALPRSGSPARTSPVAPERGAATVYAVVLVAVLTVTVLAITVLAGVFVVRRQMESAADLAALAGAEALQQGRDPCVVAAQVAERNRASLMECAQSDRDVLIRVAHHGEGLVGRFAIPAHARAGPAG</sequence>
<evidence type="ECO:0000256" key="1">
    <source>
        <dbReference type="SAM" id="Phobius"/>
    </source>
</evidence>
<comment type="caution">
    <text evidence="3">The sequence shown here is derived from an EMBL/GenBank/DDBJ whole genome shotgun (WGS) entry which is preliminary data.</text>
</comment>
<reference evidence="3 4" key="1">
    <citation type="submission" date="2023-07" db="EMBL/GenBank/DDBJ databases">
        <title>Sequencing the genomes of 1000 actinobacteria strains.</title>
        <authorList>
            <person name="Klenk H.-P."/>
        </authorList>
    </citation>
    <scope>NUCLEOTIDE SEQUENCE [LARGE SCALE GENOMIC DNA]</scope>
    <source>
        <strain evidence="3 4">GD13</strain>
    </source>
</reference>
<keyword evidence="1" id="KW-0472">Membrane</keyword>
<keyword evidence="4" id="KW-1185">Reference proteome</keyword>
<dbReference type="EMBL" id="JAUSQM010000001">
    <property type="protein sequence ID" value="MDP9820939.1"/>
    <property type="molecule type" value="Genomic_DNA"/>
</dbReference>
<evidence type="ECO:0000313" key="3">
    <source>
        <dbReference type="EMBL" id="MDP9820939.1"/>
    </source>
</evidence>
<accession>A0ABT9NKJ8</accession>
<dbReference type="Pfam" id="PF13400">
    <property type="entry name" value="Tad"/>
    <property type="match status" value="1"/>
</dbReference>
<proteinExistence type="predicted"/>
<name>A0ABT9NKJ8_9ACTN</name>
<keyword evidence="1" id="KW-0812">Transmembrane</keyword>
<dbReference type="RefSeq" id="WP_068116818.1">
    <property type="nucleotide sequence ID" value="NZ_CCXJ01000050.1"/>
</dbReference>
<keyword evidence="1" id="KW-1133">Transmembrane helix</keyword>
<feature type="transmembrane region" description="Helical" evidence="1">
    <location>
        <begin position="27"/>
        <end position="52"/>
    </location>
</feature>
<dbReference type="Proteomes" id="UP001240447">
    <property type="component" value="Unassembled WGS sequence"/>
</dbReference>
<dbReference type="NCBIfam" id="TIGR03816">
    <property type="entry name" value="tadE_like_DECH"/>
    <property type="match status" value="1"/>
</dbReference>
<gene>
    <name evidence="3" type="ORF">J2S59_000748</name>
</gene>
<feature type="domain" description="Putative Flp pilus-assembly TadG-like N-terminal" evidence="2">
    <location>
        <begin position="23"/>
        <end position="68"/>
    </location>
</feature>
<evidence type="ECO:0000259" key="2">
    <source>
        <dbReference type="Pfam" id="PF13400"/>
    </source>
</evidence>
<dbReference type="InterPro" id="IPR028087">
    <property type="entry name" value="Tad_N"/>
</dbReference>